<organism evidence="1 2">
    <name type="scientific">Paramuricea clavata</name>
    <name type="common">Red gorgonian</name>
    <name type="synonym">Violescent sea-whip</name>
    <dbReference type="NCBI Taxonomy" id="317549"/>
    <lineage>
        <taxon>Eukaryota</taxon>
        <taxon>Metazoa</taxon>
        <taxon>Cnidaria</taxon>
        <taxon>Anthozoa</taxon>
        <taxon>Octocorallia</taxon>
        <taxon>Malacalcyonacea</taxon>
        <taxon>Plexauridae</taxon>
        <taxon>Paramuricea</taxon>
    </lineage>
</organism>
<sequence length="210" mass="22930">MGDFKITIENKTGDSGTPGRHVKVMLFQTLPDPLKANSYSTAWKVEDVQYPGSLGPITLPEKVEFFVIDQTADNPRTSGPFNVKLGDEVDVTQTDAASAPNAIKVGSQPKGGIKVNNKAGNAQPLEMALFKNGRKIVSFKDVRPADSVYLDIKPVIYIADIDDIVEGDDFEATTQATRSTKFQLFPGNPRVKIQITELGTRELVFSKAEN</sequence>
<protein>
    <submittedName>
        <fullName evidence="1">Uncharacterized protein</fullName>
    </submittedName>
</protein>
<accession>A0A6S7LU77</accession>
<comment type="caution">
    <text evidence="1">The sequence shown here is derived from an EMBL/GenBank/DDBJ whole genome shotgun (WGS) entry which is preliminary data.</text>
</comment>
<reference evidence="1" key="1">
    <citation type="submission" date="2020-04" db="EMBL/GenBank/DDBJ databases">
        <authorList>
            <person name="Alioto T."/>
            <person name="Alioto T."/>
            <person name="Gomez Garrido J."/>
        </authorList>
    </citation>
    <scope>NUCLEOTIDE SEQUENCE</scope>
    <source>
        <strain evidence="1">A484AB</strain>
    </source>
</reference>
<evidence type="ECO:0000313" key="1">
    <source>
        <dbReference type="EMBL" id="CAB4044083.1"/>
    </source>
</evidence>
<dbReference type="AlphaFoldDB" id="A0A6S7LU77"/>
<gene>
    <name evidence="1" type="ORF">PACLA_8A067412</name>
</gene>
<proteinExistence type="predicted"/>
<name>A0A6S7LU77_PARCT</name>
<dbReference type="Proteomes" id="UP001152795">
    <property type="component" value="Unassembled WGS sequence"/>
</dbReference>
<evidence type="ECO:0000313" key="2">
    <source>
        <dbReference type="Proteomes" id="UP001152795"/>
    </source>
</evidence>
<keyword evidence="2" id="KW-1185">Reference proteome</keyword>
<dbReference type="EMBL" id="CACRXK020033933">
    <property type="protein sequence ID" value="CAB4044083.1"/>
    <property type="molecule type" value="Genomic_DNA"/>
</dbReference>